<evidence type="ECO:0000259" key="1">
    <source>
        <dbReference type="Pfam" id="PF22939"/>
    </source>
</evidence>
<accession>A0A6A6DC98</accession>
<dbReference type="EMBL" id="ML994695">
    <property type="protein sequence ID" value="KAF2177091.1"/>
    <property type="molecule type" value="Genomic_DNA"/>
</dbReference>
<feature type="non-terminal residue" evidence="2">
    <location>
        <position position="1"/>
    </location>
</feature>
<dbReference type="AlphaFoldDB" id="A0A6A6DC98"/>
<name>A0A6A6DC98_9PEZI</name>
<reference evidence="2" key="1">
    <citation type="journal article" date="2020" name="Stud. Mycol.">
        <title>101 Dothideomycetes genomes: a test case for predicting lifestyles and emergence of pathogens.</title>
        <authorList>
            <person name="Haridas S."/>
            <person name="Albert R."/>
            <person name="Binder M."/>
            <person name="Bloem J."/>
            <person name="Labutti K."/>
            <person name="Salamov A."/>
            <person name="Andreopoulos B."/>
            <person name="Baker S."/>
            <person name="Barry K."/>
            <person name="Bills G."/>
            <person name="Bluhm B."/>
            <person name="Cannon C."/>
            <person name="Castanera R."/>
            <person name="Culley D."/>
            <person name="Daum C."/>
            <person name="Ezra D."/>
            <person name="Gonzalez J."/>
            <person name="Henrissat B."/>
            <person name="Kuo A."/>
            <person name="Liang C."/>
            <person name="Lipzen A."/>
            <person name="Lutzoni F."/>
            <person name="Magnuson J."/>
            <person name="Mondo S."/>
            <person name="Nolan M."/>
            <person name="Ohm R."/>
            <person name="Pangilinan J."/>
            <person name="Park H.-J."/>
            <person name="Ramirez L."/>
            <person name="Alfaro M."/>
            <person name="Sun H."/>
            <person name="Tritt A."/>
            <person name="Yoshinaga Y."/>
            <person name="Zwiers L.-H."/>
            <person name="Turgeon B."/>
            <person name="Goodwin S."/>
            <person name="Spatafora J."/>
            <person name="Crous P."/>
            <person name="Grigoriev I."/>
        </authorList>
    </citation>
    <scope>NUCLEOTIDE SEQUENCE</scope>
    <source>
        <strain evidence="2">CBS 207.26</strain>
    </source>
</reference>
<keyword evidence="3" id="KW-1185">Reference proteome</keyword>
<evidence type="ECO:0000313" key="3">
    <source>
        <dbReference type="Proteomes" id="UP000800200"/>
    </source>
</evidence>
<evidence type="ECO:0000313" key="2">
    <source>
        <dbReference type="EMBL" id="KAF2177091.1"/>
    </source>
</evidence>
<sequence>ARLIIAWIHLAERPLTVDELLCSLAIKDGDKSFDLKGIPIRKSLLNSCQGLALIDQETSTVCLVHYSLQEYLSRQDEIFGRTKAVWHSKIARTYLTFLKFPPKRAEATMETSSGTITLLFYAAVQWGHHLRKSDDSPDAPMEFAR</sequence>
<dbReference type="InterPro" id="IPR054471">
    <property type="entry name" value="GPIID_WHD"/>
</dbReference>
<dbReference type="Proteomes" id="UP000800200">
    <property type="component" value="Unassembled WGS sequence"/>
</dbReference>
<protein>
    <recommendedName>
        <fullName evidence="1">GPI inositol-deacylase winged helix domain-containing protein</fullName>
    </recommendedName>
</protein>
<feature type="domain" description="GPI inositol-deacylase winged helix" evidence="1">
    <location>
        <begin position="1"/>
        <end position="75"/>
    </location>
</feature>
<organism evidence="2 3">
    <name type="scientific">Zopfia rhizophila CBS 207.26</name>
    <dbReference type="NCBI Taxonomy" id="1314779"/>
    <lineage>
        <taxon>Eukaryota</taxon>
        <taxon>Fungi</taxon>
        <taxon>Dikarya</taxon>
        <taxon>Ascomycota</taxon>
        <taxon>Pezizomycotina</taxon>
        <taxon>Dothideomycetes</taxon>
        <taxon>Dothideomycetes incertae sedis</taxon>
        <taxon>Zopfiaceae</taxon>
        <taxon>Zopfia</taxon>
    </lineage>
</organism>
<dbReference type="OrthoDB" id="1577640at2759"/>
<dbReference type="PANTHER" id="PTHR10039">
    <property type="entry name" value="AMELOGENIN"/>
    <property type="match status" value="1"/>
</dbReference>
<gene>
    <name evidence="2" type="ORF">K469DRAFT_604831</name>
</gene>
<dbReference type="Pfam" id="PF22939">
    <property type="entry name" value="WHD_GPIID"/>
    <property type="match status" value="1"/>
</dbReference>
<proteinExistence type="predicted"/>
<dbReference type="PANTHER" id="PTHR10039:SF15">
    <property type="entry name" value="NACHT DOMAIN-CONTAINING PROTEIN"/>
    <property type="match status" value="1"/>
</dbReference>